<name>A0A2G8L091_STIJA</name>
<keyword evidence="1" id="KW-0812">Transmembrane</keyword>
<dbReference type="Proteomes" id="UP000230750">
    <property type="component" value="Unassembled WGS sequence"/>
</dbReference>
<dbReference type="OrthoDB" id="10519552at2759"/>
<evidence type="ECO:0000313" key="3">
    <source>
        <dbReference type="Proteomes" id="UP000230750"/>
    </source>
</evidence>
<protein>
    <submittedName>
        <fullName evidence="2">Uncharacterized protein</fullName>
    </submittedName>
</protein>
<feature type="transmembrane region" description="Helical" evidence="1">
    <location>
        <begin position="145"/>
        <end position="162"/>
    </location>
</feature>
<keyword evidence="1" id="KW-0472">Membrane</keyword>
<organism evidence="2 3">
    <name type="scientific">Stichopus japonicus</name>
    <name type="common">Sea cucumber</name>
    <dbReference type="NCBI Taxonomy" id="307972"/>
    <lineage>
        <taxon>Eukaryota</taxon>
        <taxon>Metazoa</taxon>
        <taxon>Echinodermata</taxon>
        <taxon>Eleutherozoa</taxon>
        <taxon>Echinozoa</taxon>
        <taxon>Holothuroidea</taxon>
        <taxon>Aspidochirotacea</taxon>
        <taxon>Aspidochirotida</taxon>
        <taxon>Stichopodidae</taxon>
        <taxon>Apostichopus</taxon>
    </lineage>
</organism>
<keyword evidence="1" id="KW-1133">Transmembrane helix</keyword>
<keyword evidence="3" id="KW-1185">Reference proteome</keyword>
<comment type="caution">
    <text evidence="2">The sequence shown here is derived from an EMBL/GenBank/DDBJ whole genome shotgun (WGS) entry which is preliminary data.</text>
</comment>
<feature type="transmembrane region" description="Helical" evidence="1">
    <location>
        <begin position="12"/>
        <end position="34"/>
    </location>
</feature>
<reference evidence="2 3" key="1">
    <citation type="journal article" date="2017" name="PLoS Biol.">
        <title>The sea cucumber genome provides insights into morphological evolution and visceral regeneration.</title>
        <authorList>
            <person name="Zhang X."/>
            <person name="Sun L."/>
            <person name="Yuan J."/>
            <person name="Sun Y."/>
            <person name="Gao Y."/>
            <person name="Zhang L."/>
            <person name="Li S."/>
            <person name="Dai H."/>
            <person name="Hamel J.F."/>
            <person name="Liu C."/>
            <person name="Yu Y."/>
            <person name="Liu S."/>
            <person name="Lin W."/>
            <person name="Guo K."/>
            <person name="Jin S."/>
            <person name="Xu P."/>
            <person name="Storey K.B."/>
            <person name="Huan P."/>
            <person name="Zhang T."/>
            <person name="Zhou Y."/>
            <person name="Zhang J."/>
            <person name="Lin C."/>
            <person name="Li X."/>
            <person name="Xing L."/>
            <person name="Huo D."/>
            <person name="Sun M."/>
            <person name="Wang L."/>
            <person name="Mercier A."/>
            <person name="Li F."/>
            <person name="Yang H."/>
            <person name="Xiang J."/>
        </authorList>
    </citation>
    <scope>NUCLEOTIDE SEQUENCE [LARGE SCALE GENOMIC DNA]</scope>
    <source>
        <strain evidence="2">Shaxun</strain>
        <tissue evidence="2">Muscle</tissue>
    </source>
</reference>
<proteinExistence type="predicted"/>
<evidence type="ECO:0000256" key="1">
    <source>
        <dbReference type="SAM" id="Phobius"/>
    </source>
</evidence>
<gene>
    <name evidence="2" type="ORF">BSL78_09398</name>
</gene>
<sequence>MMFENVPVIGNLVPWLLSVLIALAVIGILAWIYCLMKTCSLVRQEASIPLREEENLDTGQENISPANRTNFTSSQSFRVKAPTYASYDFHPHPPPSLEVISTCGGEIWPQEGEIFHHQVDCSTQAEAIKFICTMGPEQHKVNHRLVWIYTYIYSVPLTLFIYGHNGFLLTYKCITLPCSGGY</sequence>
<evidence type="ECO:0000313" key="2">
    <source>
        <dbReference type="EMBL" id="PIK53686.1"/>
    </source>
</evidence>
<accession>A0A2G8L091</accession>
<dbReference type="AlphaFoldDB" id="A0A2G8L091"/>
<dbReference type="EMBL" id="MRZV01000276">
    <property type="protein sequence ID" value="PIK53686.1"/>
    <property type="molecule type" value="Genomic_DNA"/>
</dbReference>